<feature type="signal peptide" evidence="1">
    <location>
        <begin position="1"/>
        <end position="20"/>
    </location>
</feature>
<evidence type="ECO:0000313" key="3">
    <source>
        <dbReference type="Proteomes" id="UP000053958"/>
    </source>
</evidence>
<dbReference type="Gene3D" id="1.50.10.20">
    <property type="match status" value="1"/>
</dbReference>
<reference evidence="2 3" key="1">
    <citation type="submission" date="2015-04" db="EMBL/GenBank/DDBJ databases">
        <authorList>
            <person name="Heijne W.H."/>
            <person name="Fedorova N.D."/>
            <person name="Nierman W.C."/>
            <person name="Vollebregt A.W."/>
            <person name="Zhao Z."/>
            <person name="Wu L."/>
            <person name="Kumar M."/>
            <person name="Stam H."/>
            <person name="van den Berg M.A."/>
            <person name="Pel H.J."/>
        </authorList>
    </citation>
    <scope>NUCLEOTIDE SEQUENCE [LARGE SCALE GENOMIC DNA]</scope>
    <source>
        <strain evidence="2 3">CBS 393.64</strain>
    </source>
</reference>
<evidence type="ECO:0000313" key="2">
    <source>
        <dbReference type="EMBL" id="KKA22254.1"/>
    </source>
</evidence>
<dbReference type="STRING" id="1408163.A0A0F4YVJ5"/>
<dbReference type="InterPro" id="IPR008928">
    <property type="entry name" value="6-hairpin_glycosidase_sf"/>
</dbReference>
<comment type="caution">
    <text evidence="2">The sequence shown here is derived from an EMBL/GenBank/DDBJ whole genome shotgun (WGS) entry which is preliminary data.</text>
</comment>
<accession>A0A0F4YVJ5</accession>
<dbReference type="RefSeq" id="XP_013328866.1">
    <property type="nucleotide sequence ID" value="XM_013473412.1"/>
</dbReference>
<dbReference type="Pfam" id="PF03663">
    <property type="entry name" value="Glyco_hydro_76"/>
    <property type="match status" value="1"/>
</dbReference>
<proteinExistence type="predicted"/>
<dbReference type="PANTHER" id="PTHR47791:SF1">
    <property type="entry name" value="ENDO MANNANASE, GH76 FAMILY (EUROFUNG)"/>
    <property type="match status" value="1"/>
</dbReference>
<keyword evidence="3" id="KW-1185">Reference proteome</keyword>
<dbReference type="GeneID" id="25316038"/>
<organism evidence="2 3">
    <name type="scientific">Rasamsonia emersonii (strain ATCC 16479 / CBS 393.64 / IMI 116815)</name>
    <dbReference type="NCBI Taxonomy" id="1408163"/>
    <lineage>
        <taxon>Eukaryota</taxon>
        <taxon>Fungi</taxon>
        <taxon>Dikarya</taxon>
        <taxon>Ascomycota</taxon>
        <taxon>Pezizomycotina</taxon>
        <taxon>Eurotiomycetes</taxon>
        <taxon>Eurotiomycetidae</taxon>
        <taxon>Eurotiales</taxon>
        <taxon>Trichocomaceae</taxon>
        <taxon>Rasamsonia</taxon>
    </lineage>
</organism>
<feature type="chain" id="PRO_5002482216" evidence="1">
    <location>
        <begin position="21"/>
        <end position="361"/>
    </location>
</feature>
<dbReference type="PANTHER" id="PTHR47791">
    <property type="entry name" value="MEIOTICALLY UP-REGULATED GENE 191 PROTEIN"/>
    <property type="match status" value="1"/>
</dbReference>
<gene>
    <name evidence="2" type="ORF">T310_3689</name>
</gene>
<dbReference type="InterPro" id="IPR053169">
    <property type="entry name" value="MUG_Protein"/>
</dbReference>
<dbReference type="AlphaFoldDB" id="A0A0F4YVJ5"/>
<dbReference type="Proteomes" id="UP000053958">
    <property type="component" value="Unassembled WGS sequence"/>
</dbReference>
<dbReference type="SUPFAM" id="SSF48208">
    <property type="entry name" value="Six-hairpin glycosidases"/>
    <property type="match status" value="1"/>
</dbReference>
<protein>
    <submittedName>
        <fullName evidence="2">Mannan endo-1,6-alpha-mannosidase</fullName>
    </submittedName>
</protein>
<dbReference type="OrthoDB" id="9984024at2759"/>
<evidence type="ECO:0000256" key="1">
    <source>
        <dbReference type="SAM" id="SignalP"/>
    </source>
</evidence>
<dbReference type="GO" id="GO:0005975">
    <property type="term" value="P:carbohydrate metabolic process"/>
    <property type="evidence" value="ECO:0007669"/>
    <property type="project" value="InterPro"/>
</dbReference>
<dbReference type="EMBL" id="LASV01000146">
    <property type="protein sequence ID" value="KKA22254.1"/>
    <property type="molecule type" value="Genomic_DNA"/>
</dbReference>
<sequence length="361" mass="39956">MLSRILGALSLLLAASRVAADASSYHINAICTCDQLMRWYNWTSGVWQDYWWESANMMSGLASLSMLDSNYNGTYFDVYANTFLVAGHTFGYQNFQDEYYDDEGWWANAWLDVYDLCQNPSYLEMAISLFNDIHASWPTVCGGGVYWRKSRDYIASIANELYIHLAAGLANRVPSDQKQTYLDAATAGWDWFWNSGVVTSDYFIVDGVNQTTCQPTGSIYTYNQGVILGAAVELYKATGNSTYLDLAGKIADAVTTPNSTLTSASGILEDGCDRQDDCSGDGEQFKGPFIKNLGKLQLVRNSDQWLNFITTNAQSIWNHDLNITNNACFVGDYWAGPYEPADASSQSVGLDALVAAYAVTK</sequence>
<dbReference type="InterPro" id="IPR005198">
    <property type="entry name" value="Glyco_hydro_76"/>
</dbReference>
<name>A0A0F4YVJ5_RASE3</name>
<keyword evidence="1" id="KW-0732">Signal</keyword>